<dbReference type="AlphaFoldDB" id="A0A0C2V0L6"/>
<evidence type="ECO:0000313" key="2">
    <source>
        <dbReference type="EMBL" id="KIL42607.1"/>
    </source>
</evidence>
<evidence type="ECO:0000313" key="3">
    <source>
        <dbReference type="Proteomes" id="UP000031938"/>
    </source>
</evidence>
<keyword evidence="3" id="KW-1185">Reference proteome</keyword>
<dbReference type="EMBL" id="JXRP01000022">
    <property type="protein sequence ID" value="KIL42607.1"/>
    <property type="molecule type" value="Genomic_DNA"/>
</dbReference>
<comment type="caution">
    <text evidence="2">The sequence shown here is derived from an EMBL/GenBank/DDBJ whole genome shotgun (WGS) entry which is preliminary data.</text>
</comment>
<sequence length="75" mass="8159">MPRYPVYRHPGVGHGDRFIGGLFGAPFLGGLLGGVLGSALVRPSYYGGGFGFGGYPPYGPGPYYRPFYPPYYPYF</sequence>
<feature type="transmembrane region" description="Helical" evidence="1">
    <location>
        <begin position="20"/>
        <end position="41"/>
    </location>
</feature>
<accession>A0A0C2V0L6</accession>
<keyword evidence="1" id="KW-0472">Membrane</keyword>
<reference evidence="2 3" key="1">
    <citation type="submission" date="2015-01" db="EMBL/GenBank/DDBJ databases">
        <title>Genome sequencing of Jeotgalibacillus soli.</title>
        <authorList>
            <person name="Goh K.M."/>
            <person name="Chan K.-G."/>
            <person name="Yaakop A.S."/>
            <person name="Ee R."/>
            <person name="Gan H.M."/>
            <person name="Chan C.S."/>
        </authorList>
    </citation>
    <scope>NUCLEOTIDE SEQUENCE [LARGE SCALE GENOMIC DNA]</scope>
    <source>
        <strain evidence="2 3">P9</strain>
    </source>
</reference>
<organism evidence="2 3">
    <name type="scientific">Jeotgalibacillus soli</name>
    <dbReference type="NCBI Taxonomy" id="889306"/>
    <lineage>
        <taxon>Bacteria</taxon>
        <taxon>Bacillati</taxon>
        <taxon>Bacillota</taxon>
        <taxon>Bacilli</taxon>
        <taxon>Bacillales</taxon>
        <taxon>Caryophanaceae</taxon>
        <taxon>Jeotgalibacillus</taxon>
    </lineage>
</organism>
<dbReference type="RefSeq" id="WP_041091007.1">
    <property type="nucleotide sequence ID" value="NZ_JXRP01000022.1"/>
</dbReference>
<name>A0A0C2V0L6_9BACL</name>
<dbReference type="PATRIC" id="fig|889306.3.peg.3847"/>
<evidence type="ECO:0000256" key="1">
    <source>
        <dbReference type="SAM" id="Phobius"/>
    </source>
</evidence>
<keyword evidence="1" id="KW-1133">Transmembrane helix</keyword>
<proteinExistence type="predicted"/>
<dbReference type="Proteomes" id="UP000031938">
    <property type="component" value="Unassembled WGS sequence"/>
</dbReference>
<keyword evidence="1" id="KW-0812">Transmembrane</keyword>
<protein>
    <submittedName>
        <fullName evidence="2">Uncharacterized protein</fullName>
    </submittedName>
</protein>
<gene>
    <name evidence="2" type="ORF">KP78_38300</name>
</gene>